<dbReference type="RefSeq" id="WP_119531740.1">
    <property type="nucleotide sequence ID" value="NZ_QXTF01000001.1"/>
</dbReference>
<protein>
    <submittedName>
        <fullName evidence="2">Uncharacterized protein</fullName>
    </submittedName>
</protein>
<sequence>MTPKALGIGGAVLLLLAAVAVAALAGRDDHGVRDDRPVLALLTSLPLVFSENFGLEGGSPTLSRLQERYEVVPIAVADAASLKGKRYLLMAHPRAQPAEVLVELDRWVRQGGKVLLLADPRLEWESARPIGDPLRPPPAFADTGLLAHWGVSLTGPIDGATTVGNGDQSVSTASIGKLSSARCEMAGDGFVARCDVGKGQATIIADADFLNGEAGNLELLTDELDRLETAPSR</sequence>
<name>A0A418Q245_9SPHN</name>
<proteinExistence type="predicted"/>
<feature type="chain" id="PRO_5019294253" evidence="1">
    <location>
        <begin position="26"/>
        <end position="233"/>
    </location>
</feature>
<evidence type="ECO:0000256" key="1">
    <source>
        <dbReference type="SAM" id="SignalP"/>
    </source>
</evidence>
<organism evidence="2 3">
    <name type="scientific">Sphingomonas edaphi</name>
    <dbReference type="NCBI Taxonomy" id="2315689"/>
    <lineage>
        <taxon>Bacteria</taxon>
        <taxon>Pseudomonadati</taxon>
        <taxon>Pseudomonadota</taxon>
        <taxon>Alphaproteobacteria</taxon>
        <taxon>Sphingomonadales</taxon>
        <taxon>Sphingomonadaceae</taxon>
        <taxon>Sphingomonas</taxon>
    </lineage>
</organism>
<keyword evidence="1" id="KW-0732">Signal</keyword>
<feature type="signal peptide" evidence="1">
    <location>
        <begin position="1"/>
        <end position="25"/>
    </location>
</feature>
<comment type="caution">
    <text evidence="2">The sequence shown here is derived from an EMBL/GenBank/DDBJ whole genome shotgun (WGS) entry which is preliminary data.</text>
</comment>
<keyword evidence="3" id="KW-1185">Reference proteome</keyword>
<dbReference type="Proteomes" id="UP000285023">
    <property type="component" value="Unassembled WGS sequence"/>
</dbReference>
<dbReference type="AlphaFoldDB" id="A0A418Q245"/>
<dbReference type="OrthoDB" id="7390937at2"/>
<accession>A0A418Q245</accession>
<gene>
    <name evidence="2" type="ORF">D3M59_03855</name>
</gene>
<evidence type="ECO:0000313" key="3">
    <source>
        <dbReference type="Proteomes" id="UP000285023"/>
    </source>
</evidence>
<reference evidence="2 3" key="1">
    <citation type="submission" date="2018-09" db="EMBL/GenBank/DDBJ databases">
        <title>Sphingomonas sp. DAC4.</title>
        <authorList>
            <person name="Seo T."/>
        </authorList>
    </citation>
    <scope>NUCLEOTIDE SEQUENCE [LARGE SCALE GENOMIC DNA]</scope>
    <source>
        <strain evidence="2 3">DAC4</strain>
    </source>
</reference>
<dbReference type="EMBL" id="QXTF01000001">
    <property type="protein sequence ID" value="RIX32116.1"/>
    <property type="molecule type" value="Genomic_DNA"/>
</dbReference>
<evidence type="ECO:0000313" key="2">
    <source>
        <dbReference type="EMBL" id="RIX32116.1"/>
    </source>
</evidence>